<organism evidence="4 5">
    <name type="scientific">Dictyostelium purpureum</name>
    <name type="common">Slime mold</name>
    <dbReference type="NCBI Taxonomy" id="5786"/>
    <lineage>
        <taxon>Eukaryota</taxon>
        <taxon>Amoebozoa</taxon>
        <taxon>Evosea</taxon>
        <taxon>Eumycetozoa</taxon>
        <taxon>Dictyostelia</taxon>
        <taxon>Dictyosteliales</taxon>
        <taxon>Dictyosteliaceae</taxon>
        <taxon>Dictyostelium</taxon>
    </lineage>
</organism>
<feature type="transmembrane region" description="Helical" evidence="2">
    <location>
        <begin position="233"/>
        <end position="251"/>
    </location>
</feature>
<protein>
    <recommendedName>
        <fullName evidence="3">Calcineurin-like phosphoesterase domain-containing protein</fullName>
    </recommendedName>
</protein>
<dbReference type="InterPro" id="IPR051158">
    <property type="entry name" value="Metallophosphoesterase_sf"/>
</dbReference>
<dbReference type="PANTHER" id="PTHR31302:SF21">
    <property type="entry name" value="CALCINEURIN-LIKE PHOSPHOESTERASE DOMAIN-CONTAINING PROTEIN"/>
    <property type="match status" value="1"/>
</dbReference>
<dbReference type="Pfam" id="PF00149">
    <property type="entry name" value="Metallophos"/>
    <property type="match status" value="1"/>
</dbReference>
<dbReference type="GO" id="GO:0016787">
    <property type="term" value="F:hydrolase activity"/>
    <property type="evidence" value="ECO:0007669"/>
    <property type="project" value="InterPro"/>
</dbReference>
<dbReference type="InterPro" id="IPR004843">
    <property type="entry name" value="Calcineurin-like_PHP"/>
</dbReference>
<feature type="transmembrane region" description="Helical" evidence="2">
    <location>
        <begin position="66"/>
        <end position="86"/>
    </location>
</feature>
<dbReference type="STRING" id="5786.F0ZDI9"/>
<dbReference type="OrthoDB" id="17780at2759"/>
<proteinExistence type="predicted"/>
<dbReference type="SUPFAM" id="SSF56300">
    <property type="entry name" value="Metallo-dependent phosphatases"/>
    <property type="match status" value="1"/>
</dbReference>
<dbReference type="AlphaFoldDB" id="F0ZDI9"/>
<feature type="transmembrane region" description="Helical" evidence="2">
    <location>
        <begin position="200"/>
        <end position="227"/>
    </location>
</feature>
<feature type="region of interest" description="Disordered" evidence="1">
    <location>
        <begin position="1"/>
        <end position="31"/>
    </location>
</feature>
<keyword evidence="2" id="KW-0472">Membrane</keyword>
<evidence type="ECO:0000259" key="3">
    <source>
        <dbReference type="Pfam" id="PF00149"/>
    </source>
</evidence>
<keyword evidence="2" id="KW-0812">Transmembrane</keyword>
<dbReference type="Gene3D" id="3.60.21.10">
    <property type="match status" value="1"/>
</dbReference>
<dbReference type="EMBL" id="GL870986">
    <property type="protein sequence ID" value="EGC38006.1"/>
    <property type="molecule type" value="Genomic_DNA"/>
</dbReference>
<dbReference type="VEuPathDB" id="AmoebaDB:DICPUDRAFT_149369"/>
<evidence type="ECO:0000313" key="4">
    <source>
        <dbReference type="EMBL" id="EGC38006.1"/>
    </source>
</evidence>
<evidence type="ECO:0000256" key="2">
    <source>
        <dbReference type="SAM" id="Phobius"/>
    </source>
</evidence>
<feature type="transmembrane region" description="Helical" evidence="2">
    <location>
        <begin position="166"/>
        <end position="188"/>
    </location>
</feature>
<feature type="domain" description="Calcineurin-like phosphoesterase" evidence="3">
    <location>
        <begin position="303"/>
        <end position="470"/>
    </location>
</feature>
<dbReference type="InParanoid" id="F0ZDI9"/>
<dbReference type="KEGG" id="dpp:DICPUDRAFT_149369"/>
<name>F0ZDI9_DICPU</name>
<feature type="transmembrane region" description="Helical" evidence="2">
    <location>
        <begin position="130"/>
        <end position="154"/>
    </location>
</feature>
<gene>
    <name evidence="4" type="ORF">DICPUDRAFT_149369</name>
</gene>
<dbReference type="eggNOG" id="ENOG502S4MB">
    <property type="taxonomic scope" value="Eukaryota"/>
</dbReference>
<accession>F0ZDI9</accession>
<sequence>MSLMREEEWDDSDHTPEIKSTKSINSHSLSSLQHQPLSDDFIKFIEPKSQIPNSNSNTLGHPVKKFALVIMVILAISLPVASYVIANKVSPGGLDIPLTAFGLSSIAMALFIVYFYKVHGAKPYIKSKPIVILMALSFLFYSLYLVLYAMYLVRPFYDEETKEYSGISWLIIVVVLYFHFTVFLQYSLLAQCSLRSKPYLYLISYPSSIFFTSIILSIPLYLFVGFIPPKISSFLMLLPFALGLIGIFQTLRTRSPNKWSVKEIYVKSSVEEDDQLITKRSMKRVVSKTPKDTEIVDFKQPLSIIQIADPHIGPMMSIERLQEICENTVKLNPDLVLLTGDFFTTESFNPENSLEIALSPLKKLPSHKLFACLGNHDYEEGCLEILERALESINCTLLVDRCVLVETRIGKVQIVGFDYRKNQRQEHITQVCSSYPPIPGVPRIGLLHDPGAFKFIPPEYGLITFSGHTHGGQIGLNCLGVNISLVGLTGMPDHSLWQNGNNYLYVHTGQGCRSFLGTMVLRVGVPTEDSLLQVFFEN</sequence>
<feature type="transmembrane region" description="Helical" evidence="2">
    <location>
        <begin position="98"/>
        <end position="118"/>
    </location>
</feature>
<dbReference type="RefSeq" id="XP_003285490.1">
    <property type="nucleotide sequence ID" value="XM_003285442.1"/>
</dbReference>
<feature type="compositionally biased region" description="Basic and acidic residues" evidence="1">
    <location>
        <begin position="1"/>
        <end position="20"/>
    </location>
</feature>
<dbReference type="Proteomes" id="UP000001064">
    <property type="component" value="Unassembled WGS sequence"/>
</dbReference>
<dbReference type="OMA" id="IQIADPH"/>
<keyword evidence="5" id="KW-1185">Reference proteome</keyword>
<dbReference type="GeneID" id="10502994"/>
<dbReference type="PANTHER" id="PTHR31302">
    <property type="entry name" value="TRANSMEMBRANE PROTEIN WITH METALLOPHOSPHOESTERASE DOMAIN-RELATED"/>
    <property type="match status" value="1"/>
</dbReference>
<dbReference type="InterPro" id="IPR029052">
    <property type="entry name" value="Metallo-depent_PP-like"/>
</dbReference>
<keyword evidence="2" id="KW-1133">Transmembrane helix</keyword>
<evidence type="ECO:0000313" key="5">
    <source>
        <dbReference type="Proteomes" id="UP000001064"/>
    </source>
</evidence>
<evidence type="ECO:0000256" key="1">
    <source>
        <dbReference type="SAM" id="MobiDB-lite"/>
    </source>
</evidence>
<reference evidence="5" key="1">
    <citation type="journal article" date="2011" name="Genome Biol.">
        <title>Comparative genomics of the social amoebae Dictyostelium discoideum and Dictyostelium purpureum.</title>
        <authorList>
            <consortium name="US DOE Joint Genome Institute (JGI-PGF)"/>
            <person name="Sucgang R."/>
            <person name="Kuo A."/>
            <person name="Tian X."/>
            <person name="Salerno W."/>
            <person name="Parikh A."/>
            <person name="Feasley C.L."/>
            <person name="Dalin E."/>
            <person name="Tu H."/>
            <person name="Huang E."/>
            <person name="Barry K."/>
            <person name="Lindquist E."/>
            <person name="Shapiro H."/>
            <person name="Bruce D."/>
            <person name="Schmutz J."/>
            <person name="Salamov A."/>
            <person name="Fey P."/>
            <person name="Gaudet P."/>
            <person name="Anjard C."/>
            <person name="Babu M.M."/>
            <person name="Basu S."/>
            <person name="Bushmanova Y."/>
            <person name="van der Wel H."/>
            <person name="Katoh-Kurasawa M."/>
            <person name="Dinh C."/>
            <person name="Coutinho P.M."/>
            <person name="Saito T."/>
            <person name="Elias M."/>
            <person name="Schaap P."/>
            <person name="Kay R.R."/>
            <person name="Henrissat B."/>
            <person name="Eichinger L."/>
            <person name="Rivero F."/>
            <person name="Putnam N.H."/>
            <person name="West C.M."/>
            <person name="Loomis W.F."/>
            <person name="Chisholm R.L."/>
            <person name="Shaulsky G."/>
            <person name="Strassmann J.E."/>
            <person name="Queller D.C."/>
            <person name="Kuspa A."/>
            <person name="Grigoriev I.V."/>
        </authorList>
    </citation>
    <scope>NUCLEOTIDE SEQUENCE [LARGE SCALE GENOMIC DNA]</scope>
    <source>
        <strain evidence="5">QSDP1</strain>
    </source>
</reference>